<dbReference type="Proteomes" id="UP000253977">
    <property type="component" value="Unassembled WGS sequence"/>
</dbReference>
<name>A0A369TRB0_9RHOB</name>
<dbReference type="RefSeq" id="WP_114509623.1">
    <property type="nucleotide sequence ID" value="NZ_QPMK01000002.1"/>
</dbReference>
<gene>
    <name evidence="2" type="ORF">DU478_03900</name>
</gene>
<feature type="transmembrane region" description="Helical" evidence="1">
    <location>
        <begin position="6"/>
        <end position="25"/>
    </location>
</feature>
<organism evidence="2 3">
    <name type="scientific">Thalassococcus profundi</name>
    <dbReference type="NCBI Taxonomy" id="2282382"/>
    <lineage>
        <taxon>Bacteria</taxon>
        <taxon>Pseudomonadati</taxon>
        <taxon>Pseudomonadota</taxon>
        <taxon>Alphaproteobacteria</taxon>
        <taxon>Rhodobacterales</taxon>
        <taxon>Roseobacteraceae</taxon>
        <taxon>Thalassococcus</taxon>
    </lineage>
</organism>
<dbReference type="EMBL" id="QPMK01000002">
    <property type="protein sequence ID" value="RDD67811.1"/>
    <property type="molecule type" value="Genomic_DNA"/>
</dbReference>
<protein>
    <recommendedName>
        <fullName evidence="4">Cation/multidrug efflux pump</fullName>
    </recommendedName>
</protein>
<keyword evidence="1" id="KW-1133">Transmembrane helix</keyword>
<proteinExistence type="predicted"/>
<evidence type="ECO:0008006" key="4">
    <source>
        <dbReference type="Google" id="ProtNLM"/>
    </source>
</evidence>
<feature type="transmembrane region" description="Helical" evidence="1">
    <location>
        <begin position="66"/>
        <end position="84"/>
    </location>
</feature>
<keyword evidence="1" id="KW-0472">Membrane</keyword>
<comment type="caution">
    <text evidence="2">The sequence shown here is derived from an EMBL/GenBank/DDBJ whole genome shotgun (WGS) entry which is preliminary data.</text>
</comment>
<sequence length="88" mass="10190">MFALARLFVVAFVVLTIVYICVSLYSRSVRRGKLEAEWDEEGMTGDRDAFIRQGLKEYDNSLRRKLILGVYIVPMCLVGLIIYLNNFH</sequence>
<evidence type="ECO:0000313" key="3">
    <source>
        <dbReference type="Proteomes" id="UP000253977"/>
    </source>
</evidence>
<reference evidence="2 3" key="1">
    <citation type="submission" date="2018-07" db="EMBL/GenBank/DDBJ databases">
        <title>Thalassococcus profundi sp. nov., a marine bacterium isolated from deep seawater of Okinawa Trough.</title>
        <authorList>
            <person name="Yu M."/>
        </authorList>
    </citation>
    <scope>NUCLEOTIDE SEQUENCE [LARGE SCALE GENOMIC DNA]</scope>
    <source>
        <strain evidence="2 3">WRAS1</strain>
    </source>
</reference>
<dbReference type="AlphaFoldDB" id="A0A369TRB0"/>
<keyword evidence="3" id="KW-1185">Reference proteome</keyword>
<evidence type="ECO:0000313" key="2">
    <source>
        <dbReference type="EMBL" id="RDD67811.1"/>
    </source>
</evidence>
<evidence type="ECO:0000256" key="1">
    <source>
        <dbReference type="SAM" id="Phobius"/>
    </source>
</evidence>
<dbReference type="OrthoDB" id="7632202at2"/>
<keyword evidence="1" id="KW-0812">Transmembrane</keyword>
<accession>A0A369TRB0</accession>